<dbReference type="Gene3D" id="1.10.10.60">
    <property type="entry name" value="Homeodomain-like"/>
    <property type="match status" value="1"/>
</dbReference>
<dbReference type="GO" id="GO:0003700">
    <property type="term" value="F:DNA-binding transcription factor activity"/>
    <property type="evidence" value="ECO:0007669"/>
    <property type="project" value="InterPro"/>
</dbReference>
<sequence length="69" mass="7575">MPTNRQSESGIPAIVRVGTTDSVQSIAEQVGYLYPMSFIRVFKKLEGLTPGEYRKEQEACQIAAPPTGM</sequence>
<keyword evidence="2" id="KW-0238">DNA-binding</keyword>
<proteinExistence type="predicted"/>
<evidence type="ECO:0000256" key="3">
    <source>
        <dbReference type="ARBA" id="ARBA00023163"/>
    </source>
</evidence>
<dbReference type="OrthoDB" id="2667205at2"/>
<evidence type="ECO:0000256" key="1">
    <source>
        <dbReference type="ARBA" id="ARBA00023015"/>
    </source>
</evidence>
<dbReference type="KEGG" id="pdh:B9T62_27880"/>
<gene>
    <name evidence="5" type="ORF">B9T62_27880</name>
</gene>
<dbReference type="GO" id="GO:0043565">
    <property type="term" value="F:sequence-specific DNA binding"/>
    <property type="evidence" value="ECO:0007669"/>
    <property type="project" value="InterPro"/>
</dbReference>
<protein>
    <recommendedName>
        <fullName evidence="4">HTH araC/xylS-type domain-containing protein</fullName>
    </recommendedName>
</protein>
<reference evidence="5 6" key="1">
    <citation type="submission" date="2017-06" db="EMBL/GenBank/DDBJ databases">
        <title>Complete genome sequence of Paenibacillus donghaensis KCTC 13049T isolated from East Sea sediment, South Korea.</title>
        <authorList>
            <person name="Jung B.K."/>
            <person name="Hong S.-J."/>
            <person name="Shin J.-H."/>
        </authorList>
    </citation>
    <scope>NUCLEOTIDE SEQUENCE [LARGE SCALE GENOMIC DNA]</scope>
    <source>
        <strain evidence="5 6">KCTC 13049</strain>
    </source>
</reference>
<dbReference type="PRINTS" id="PR00032">
    <property type="entry name" value="HTHARAC"/>
</dbReference>
<accession>A0A2Z2KES6</accession>
<dbReference type="RefSeq" id="WP_087918233.1">
    <property type="nucleotide sequence ID" value="NZ_CP021780.1"/>
</dbReference>
<evidence type="ECO:0000259" key="4">
    <source>
        <dbReference type="PROSITE" id="PS01124"/>
    </source>
</evidence>
<dbReference type="Proteomes" id="UP000249890">
    <property type="component" value="Chromosome"/>
</dbReference>
<evidence type="ECO:0000313" key="6">
    <source>
        <dbReference type="Proteomes" id="UP000249890"/>
    </source>
</evidence>
<organism evidence="5 6">
    <name type="scientific">Paenibacillus donghaensis</name>
    <dbReference type="NCBI Taxonomy" id="414771"/>
    <lineage>
        <taxon>Bacteria</taxon>
        <taxon>Bacillati</taxon>
        <taxon>Bacillota</taxon>
        <taxon>Bacilli</taxon>
        <taxon>Bacillales</taxon>
        <taxon>Paenibacillaceae</taxon>
        <taxon>Paenibacillus</taxon>
    </lineage>
</organism>
<dbReference type="SUPFAM" id="SSF46689">
    <property type="entry name" value="Homeodomain-like"/>
    <property type="match status" value="1"/>
</dbReference>
<dbReference type="AlphaFoldDB" id="A0A2Z2KES6"/>
<name>A0A2Z2KES6_9BACL</name>
<evidence type="ECO:0000256" key="2">
    <source>
        <dbReference type="ARBA" id="ARBA00023125"/>
    </source>
</evidence>
<keyword evidence="3" id="KW-0804">Transcription</keyword>
<keyword evidence="6" id="KW-1185">Reference proteome</keyword>
<feature type="domain" description="HTH araC/xylS-type" evidence="4">
    <location>
        <begin position="22"/>
        <end position="56"/>
    </location>
</feature>
<dbReference type="EMBL" id="CP021780">
    <property type="protein sequence ID" value="ASA24247.1"/>
    <property type="molecule type" value="Genomic_DNA"/>
</dbReference>
<dbReference type="InterPro" id="IPR020449">
    <property type="entry name" value="Tscrpt_reg_AraC-type_HTH"/>
</dbReference>
<dbReference type="PROSITE" id="PS01124">
    <property type="entry name" value="HTH_ARAC_FAMILY_2"/>
    <property type="match status" value="1"/>
</dbReference>
<dbReference type="InterPro" id="IPR018060">
    <property type="entry name" value="HTH_AraC"/>
</dbReference>
<evidence type="ECO:0000313" key="5">
    <source>
        <dbReference type="EMBL" id="ASA24247.1"/>
    </source>
</evidence>
<dbReference type="Pfam" id="PF12833">
    <property type="entry name" value="HTH_18"/>
    <property type="match status" value="1"/>
</dbReference>
<dbReference type="InterPro" id="IPR009057">
    <property type="entry name" value="Homeodomain-like_sf"/>
</dbReference>
<keyword evidence="1" id="KW-0805">Transcription regulation</keyword>